<reference evidence="1" key="1">
    <citation type="submission" date="2024-09" db="EMBL/GenBank/DDBJ databases">
        <title>Black Yeasts Isolated from many extreme environments.</title>
        <authorList>
            <person name="Coleine C."/>
            <person name="Stajich J.E."/>
            <person name="Selbmann L."/>
        </authorList>
    </citation>
    <scope>NUCLEOTIDE SEQUENCE</scope>
    <source>
        <strain evidence="1">CCFEE 5737</strain>
    </source>
</reference>
<gene>
    <name evidence="1" type="ORF">LTS18_004077</name>
</gene>
<feature type="non-terminal residue" evidence="1">
    <location>
        <position position="332"/>
    </location>
</feature>
<organism evidence="1 2">
    <name type="scientific">Coniosporium uncinatum</name>
    <dbReference type="NCBI Taxonomy" id="93489"/>
    <lineage>
        <taxon>Eukaryota</taxon>
        <taxon>Fungi</taxon>
        <taxon>Dikarya</taxon>
        <taxon>Ascomycota</taxon>
        <taxon>Pezizomycotina</taxon>
        <taxon>Dothideomycetes</taxon>
        <taxon>Dothideomycetes incertae sedis</taxon>
        <taxon>Coniosporium</taxon>
    </lineage>
</organism>
<evidence type="ECO:0000313" key="1">
    <source>
        <dbReference type="EMBL" id="KAK3079714.1"/>
    </source>
</evidence>
<dbReference type="EMBL" id="JAWDJW010000962">
    <property type="protein sequence ID" value="KAK3079714.1"/>
    <property type="molecule type" value="Genomic_DNA"/>
</dbReference>
<dbReference type="Proteomes" id="UP001186974">
    <property type="component" value="Unassembled WGS sequence"/>
</dbReference>
<keyword evidence="2" id="KW-1185">Reference proteome</keyword>
<sequence length="332" mass="35960">MAPMDDMKDQVIISERRVSSSTHRRSNDVPIRPSLDKTTRVDYGYTETDIELAWSRVRTTMQDAFSEFFGTFIFLVFSLGVNAQVVLSDGTKGNWTSVCLGWGAGIMAGAYVASKSGGHLNPCVTLSLCVYRNFPWRKFPIYLLAQTFGAFCAAGVIYGNYVVSINAMEGGAGIRTVPGAVLDLSVNATPVGTATAGIFATYPAAFVTTTGAFFSELLGSAVLMMMVLVLTNPTSGAGPLTPLALAFVFIGITAGLGWETAFAINFARDFGPRLMTYMLGYGTEVWTSNGYYFWVPIVAPFLGCLFGGWLHDMFLYDGESPVNTPWVGLRRL</sequence>
<evidence type="ECO:0000313" key="2">
    <source>
        <dbReference type="Proteomes" id="UP001186974"/>
    </source>
</evidence>
<proteinExistence type="predicted"/>
<name>A0ACC3DT70_9PEZI</name>
<protein>
    <submittedName>
        <fullName evidence="1">Uncharacterized protein</fullName>
    </submittedName>
</protein>
<accession>A0ACC3DT70</accession>
<comment type="caution">
    <text evidence="1">The sequence shown here is derived from an EMBL/GenBank/DDBJ whole genome shotgun (WGS) entry which is preliminary data.</text>
</comment>